<feature type="transmembrane region" description="Helical" evidence="5">
    <location>
        <begin position="208"/>
        <end position="227"/>
    </location>
</feature>
<gene>
    <name evidence="7" type="ORF">LT85_1760</name>
</gene>
<dbReference type="EMBL" id="CP009962">
    <property type="protein sequence ID" value="AIY40918.1"/>
    <property type="molecule type" value="Genomic_DNA"/>
</dbReference>
<dbReference type="Gene3D" id="1.20.1250.20">
    <property type="entry name" value="MFS general substrate transporter like domains"/>
    <property type="match status" value="1"/>
</dbReference>
<evidence type="ECO:0000256" key="5">
    <source>
        <dbReference type="SAM" id="Phobius"/>
    </source>
</evidence>
<dbReference type="InterPro" id="IPR020846">
    <property type="entry name" value="MFS_dom"/>
</dbReference>
<evidence type="ECO:0000256" key="2">
    <source>
        <dbReference type="ARBA" id="ARBA00022692"/>
    </source>
</evidence>
<dbReference type="CDD" id="cd17321">
    <property type="entry name" value="MFS_MMR_MDR_like"/>
    <property type="match status" value="1"/>
</dbReference>
<evidence type="ECO:0000256" key="3">
    <source>
        <dbReference type="ARBA" id="ARBA00022989"/>
    </source>
</evidence>
<organism evidence="7 8">
    <name type="scientific">Collimonas arenae</name>
    <dbReference type="NCBI Taxonomy" id="279058"/>
    <lineage>
        <taxon>Bacteria</taxon>
        <taxon>Pseudomonadati</taxon>
        <taxon>Pseudomonadota</taxon>
        <taxon>Betaproteobacteria</taxon>
        <taxon>Burkholderiales</taxon>
        <taxon>Oxalobacteraceae</taxon>
        <taxon>Collimonas</taxon>
    </lineage>
</organism>
<feature type="transmembrane region" description="Helical" evidence="5">
    <location>
        <begin position="336"/>
        <end position="357"/>
    </location>
</feature>
<evidence type="ECO:0000259" key="6">
    <source>
        <dbReference type="PROSITE" id="PS50850"/>
    </source>
</evidence>
<feature type="transmembrane region" description="Helical" evidence="5">
    <location>
        <begin position="309"/>
        <end position="329"/>
    </location>
</feature>
<comment type="subcellular location">
    <subcellularLocation>
        <location evidence="1">Membrane</location>
        <topology evidence="1">Multi-pass membrane protein</topology>
    </subcellularLocation>
</comment>
<accession>A0A0A1F870</accession>
<proteinExistence type="predicted"/>
<feature type="transmembrane region" description="Helical" evidence="5">
    <location>
        <begin position="412"/>
        <end position="431"/>
    </location>
</feature>
<feature type="transmembrane region" description="Helical" evidence="5">
    <location>
        <begin position="239"/>
        <end position="257"/>
    </location>
</feature>
<dbReference type="OrthoDB" id="9807274at2"/>
<dbReference type="STRING" id="279058.LT85_1760"/>
<dbReference type="AlphaFoldDB" id="A0A0A1F870"/>
<dbReference type="GO" id="GO:0022857">
    <property type="term" value="F:transmembrane transporter activity"/>
    <property type="evidence" value="ECO:0007669"/>
    <property type="project" value="InterPro"/>
</dbReference>
<keyword evidence="8" id="KW-1185">Reference proteome</keyword>
<keyword evidence="2 5" id="KW-0812">Transmembrane</keyword>
<feature type="transmembrane region" description="Helical" evidence="5">
    <location>
        <begin position="484"/>
        <end position="504"/>
    </location>
</feature>
<dbReference type="RefSeq" id="WP_052134924.1">
    <property type="nucleotide sequence ID" value="NZ_CP009962.1"/>
</dbReference>
<dbReference type="Pfam" id="PF07690">
    <property type="entry name" value="MFS_1"/>
    <property type="match status" value="1"/>
</dbReference>
<dbReference type="Gene3D" id="1.20.1720.10">
    <property type="entry name" value="Multidrug resistance protein D"/>
    <property type="match status" value="1"/>
</dbReference>
<sequence>MTNSTPELTAQYAAQRPSQPFLVLAAVCLAALAMPLSFTGPAVAMPAIAKALGGSPIALNWITNAFMLAFGSCLMAAGALADTYGRKRLFIGGIAGVALSSLALALAPDIVWLDVLRALQGVAGAAAFSGGMATLAQEFDGHARTRAFSLLGTTFGVGLAFGPVLAGTMIDSLGWRSIFLGVAAIAALALVAGLRCVRESRDPGASGLDWPGAISFTAALTLFTYGVLRIPETGWSSRLTLLLLGAALLLLVAFVMIENRVRRPMLDLSLFRYPRFVGVQFLAAAPAYSYVVLQVLLPIRFIGIEGYSAMQAGQMMVALSASMLIVPFIAGMLTRWISAGVISGAGLLICAAGLAWLAQFGPGQPAALLLLPMLTIGFGISLPWGLMDGLAISVVPKERAGMAAGIFSTTRVAGEGVALAIVAAILAALVHTRLRGLTPNPAAAPQMAEAAQRLAMGDMPHALQLLPHASRALLMQSYGDAFHLLLYILAAITVLSAAVVFGFLGSHHAPALRQSQVVVNAEETEVA</sequence>
<feature type="transmembrane region" description="Helical" evidence="5">
    <location>
        <begin position="88"/>
        <end position="106"/>
    </location>
</feature>
<reference evidence="8" key="1">
    <citation type="journal article" date="2014" name="Soil Biol. Biochem.">
        <title>Structure and function of bacterial communities in ageing soils: Insights from the Mendocino ecological staircase.</title>
        <authorList>
            <person name="Uroz S."/>
            <person name="Tech J.J."/>
            <person name="Sawaya N.A."/>
            <person name="Frey-Klett P."/>
            <person name="Leveau J.H.J."/>
        </authorList>
    </citation>
    <scope>NUCLEOTIDE SEQUENCE [LARGE SCALE GENOMIC DNA]</scope>
    <source>
        <strain evidence="8">Cal35</strain>
    </source>
</reference>
<protein>
    <submittedName>
        <fullName evidence="7">Permeases of the major facilitator superfamily</fullName>
    </submittedName>
</protein>
<dbReference type="InterPro" id="IPR036259">
    <property type="entry name" value="MFS_trans_sf"/>
</dbReference>
<dbReference type="InterPro" id="IPR011701">
    <property type="entry name" value="MFS"/>
</dbReference>
<feature type="transmembrane region" description="Helical" evidence="5">
    <location>
        <begin position="178"/>
        <end position="196"/>
    </location>
</feature>
<feature type="transmembrane region" description="Helical" evidence="5">
    <location>
        <begin position="118"/>
        <end position="136"/>
    </location>
</feature>
<dbReference type="PROSITE" id="PS50850">
    <property type="entry name" value="MFS"/>
    <property type="match status" value="1"/>
</dbReference>
<evidence type="ECO:0000256" key="4">
    <source>
        <dbReference type="ARBA" id="ARBA00023136"/>
    </source>
</evidence>
<dbReference type="Proteomes" id="UP000030302">
    <property type="component" value="Chromosome"/>
</dbReference>
<feature type="transmembrane region" description="Helical" evidence="5">
    <location>
        <begin position="369"/>
        <end position="391"/>
    </location>
</feature>
<name>A0A0A1F870_9BURK</name>
<keyword evidence="3 5" id="KW-1133">Transmembrane helix</keyword>
<evidence type="ECO:0000256" key="1">
    <source>
        <dbReference type="ARBA" id="ARBA00004141"/>
    </source>
</evidence>
<dbReference type="PANTHER" id="PTHR42718:SF49">
    <property type="entry name" value="EXPORT PROTEIN"/>
    <property type="match status" value="1"/>
</dbReference>
<feature type="transmembrane region" description="Helical" evidence="5">
    <location>
        <begin position="61"/>
        <end position="81"/>
    </location>
</feature>
<evidence type="ECO:0000313" key="7">
    <source>
        <dbReference type="EMBL" id="AIY40918.1"/>
    </source>
</evidence>
<dbReference type="SUPFAM" id="SSF103473">
    <property type="entry name" value="MFS general substrate transporter"/>
    <property type="match status" value="1"/>
</dbReference>
<dbReference type="HOGENOM" id="CLU_000960_28_2_4"/>
<feature type="transmembrane region" description="Helical" evidence="5">
    <location>
        <begin position="277"/>
        <end position="297"/>
    </location>
</feature>
<dbReference type="PRINTS" id="PR01036">
    <property type="entry name" value="TCRTETB"/>
</dbReference>
<keyword evidence="4 5" id="KW-0472">Membrane</keyword>
<evidence type="ECO:0000313" key="8">
    <source>
        <dbReference type="Proteomes" id="UP000030302"/>
    </source>
</evidence>
<feature type="domain" description="Major facilitator superfamily (MFS) profile" evidence="6">
    <location>
        <begin position="23"/>
        <end position="508"/>
    </location>
</feature>
<dbReference type="PANTHER" id="PTHR42718">
    <property type="entry name" value="MAJOR FACILITATOR SUPERFAMILY MULTIDRUG TRANSPORTER MFSC"/>
    <property type="match status" value="1"/>
</dbReference>
<feature type="transmembrane region" description="Helical" evidence="5">
    <location>
        <begin position="148"/>
        <end position="166"/>
    </location>
</feature>
<dbReference type="KEGG" id="care:LT85_1760"/>
<dbReference type="GO" id="GO:0016020">
    <property type="term" value="C:membrane"/>
    <property type="evidence" value="ECO:0007669"/>
    <property type="project" value="UniProtKB-SubCell"/>
</dbReference>